<evidence type="ECO:0000313" key="3">
    <source>
        <dbReference type="Proteomes" id="UP000792457"/>
    </source>
</evidence>
<reference evidence="2" key="1">
    <citation type="submission" date="2013-04" db="EMBL/GenBank/DDBJ databases">
        <authorList>
            <person name="Qu J."/>
            <person name="Murali S.C."/>
            <person name="Bandaranaike D."/>
            <person name="Bellair M."/>
            <person name="Blankenburg K."/>
            <person name="Chao H."/>
            <person name="Dinh H."/>
            <person name="Doddapaneni H."/>
            <person name="Downs B."/>
            <person name="Dugan-Rocha S."/>
            <person name="Elkadiri S."/>
            <person name="Gnanaolivu R.D."/>
            <person name="Hernandez B."/>
            <person name="Javaid M."/>
            <person name="Jayaseelan J.C."/>
            <person name="Lee S."/>
            <person name="Li M."/>
            <person name="Ming W."/>
            <person name="Munidasa M."/>
            <person name="Muniz J."/>
            <person name="Nguyen L."/>
            <person name="Ongeri F."/>
            <person name="Osuji N."/>
            <person name="Pu L.-L."/>
            <person name="Puazo M."/>
            <person name="Qu C."/>
            <person name="Quiroz J."/>
            <person name="Raj R."/>
            <person name="Weissenberger G."/>
            <person name="Xin Y."/>
            <person name="Zou X."/>
            <person name="Han Y."/>
            <person name="Richards S."/>
            <person name="Worley K."/>
            <person name="Muzny D."/>
            <person name="Gibbs R."/>
        </authorList>
    </citation>
    <scope>NUCLEOTIDE SEQUENCE</scope>
    <source>
        <strain evidence="2">Sampled in the wild</strain>
    </source>
</reference>
<dbReference type="Pfam" id="PF10154">
    <property type="entry name" value="Fy-3"/>
    <property type="match status" value="1"/>
</dbReference>
<dbReference type="OrthoDB" id="415359at2759"/>
<dbReference type="PANTHER" id="PTHR16525">
    <property type="entry name" value="PROTEIN C12ORF4"/>
    <property type="match status" value="1"/>
</dbReference>
<feature type="region of interest" description="Disordered" evidence="1">
    <location>
        <begin position="146"/>
        <end position="180"/>
    </location>
</feature>
<evidence type="ECO:0000313" key="2">
    <source>
        <dbReference type="EMBL" id="KAG8234654.1"/>
    </source>
</evidence>
<dbReference type="InterPro" id="IPR019311">
    <property type="entry name" value="Fy-3"/>
</dbReference>
<accession>A0A8K0KG71</accession>
<keyword evidence="3" id="KW-1185">Reference proteome</keyword>
<dbReference type="GO" id="GO:0005737">
    <property type="term" value="C:cytoplasm"/>
    <property type="evidence" value="ECO:0007669"/>
    <property type="project" value="TreeGrafter"/>
</dbReference>
<reference evidence="2" key="2">
    <citation type="submission" date="2017-10" db="EMBL/GenBank/DDBJ databases">
        <title>Ladona fulva Genome sequencing and assembly.</title>
        <authorList>
            <person name="Murali S."/>
            <person name="Richards S."/>
            <person name="Bandaranaike D."/>
            <person name="Bellair M."/>
            <person name="Blankenburg K."/>
            <person name="Chao H."/>
            <person name="Dinh H."/>
            <person name="Doddapaneni H."/>
            <person name="Dugan-Rocha S."/>
            <person name="Elkadiri S."/>
            <person name="Gnanaolivu R."/>
            <person name="Hernandez B."/>
            <person name="Skinner E."/>
            <person name="Javaid M."/>
            <person name="Lee S."/>
            <person name="Li M."/>
            <person name="Ming W."/>
            <person name="Munidasa M."/>
            <person name="Muniz J."/>
            <person name="Nguyen L."/>
            <person name="Hughes D."/>
            <person name="Osuji N."/>
            <person name="Pu L.-L."/>
            <person name="Puazo M."/>
            <person name="Qu C."/>
            <person name="Quiroz J."/>
            <person name="Raj R."/>
            <person name="Weissenberger G."/>
            <person name="Xin Y."/>
            <person name="Zou X."/>
            <person name="Han Y."/>
            <person name="Worley K."/>
            <person name="Muzny D."/>
            <person name="Gibbs R."/>
        </authorList>
    </citation>
    <scope>NUCLEOTIDE SEQUENCE</scope>
    <source>
        <strain evidence="2">Sampled in the wild</strain>
    </source>
</reference>
<feature type="compositionally biased region" description="Low complexity" evidence="1">
    <location>
        <begin position="166"/>
        <end position="180"/>
    </location>
</feature>
<proteinExistence type="predicted"/>
<comment type="caution">
    <text evidence="2">The sequence shown here is derived from an EMBL/GenBank/DDBJ whole genome shotgun (WGS) entry which is preliminary data.</text>
</comment>
<evidence type="ECO:0000256" key="1">
    <source>
        <dbReference type="SAM" id="MobiDB-lite"/>
    </source>
</evidence>
<dbReference type="AlphaFoldDB" id="A0A8K0KG71"/>
<organism evidence="2 3">
    <name type="scientific">Ladona fulva</name>
    <name type="common">Scarce chaser dragonfly</name>
    <name type="synonym">Libellula fulva</name>
    <dbReference type="NCBI Taxonomy" id="123851"/>
    <lineage>
        <taxon>Eukaryota</taxon>
        <taxon>Metazoa</taxon>
        <taxon>Ecdysozoa</taxon>
        <taxon>Arthropoda</taxon>
        <taxon>Hexapoda</taxon>
        <taxon>Insecta</taxon>
        <taxon>Pterygota</taxon>
        <taxon>Palaeoptera</taxon>
        <taxon>Odonata</taxon>
        <taxon>Epiprocta</taxon>
        <taxon>Anisoptera</taxon>
        <taxon>Libelluloidea</taxon>
        <taxon>Libellulidae</taxon>
        <taxon>Ladona</taxon>
    </lineage>
</organism>
<protein>
    <submittedName>
        <fullName evidence="2">Uncharacterized protein</fullName>
    </submittedName>
</protein>
<dbReference type="PANTHER" id="PTHR16525:SF0">
    <property type="entry name" value="PROTEIN C12ORF4"/>
    <property type="match status" value="1"/>
</dbReference>
<gene>
    <name evidence="2" type="ORF">J437_LFUL006542</name>
</gene>
<dbReference type="EMBL" id="KZ308836">
    <property type="protein sequence ID" value="KAG8234654.1"/>
    <property type="molecule type" value="Genomic_DNA"/>
</dbReference>
<name>A0A8K0KG71_LADFU</name>
<dbReference type="Proteomes" id="UP000792457">
    <property type="component" value="Unassembled WGS sequence"/>
</dbReference>
<sequence>MLQTGDVYVTKHSNLSQVHVVFHLVVADSTLSSGDINSRHPAILGIRNILKMACMYDVTTLTLPVLLMHNMSEEMTVAWCTRRAELVLKCAKGFMIEMASWGGSQIKNLQFLVPKGISEEVFGTLATMLPSIFRVSNPLVFKASSSSALPTGHLPSPSTPVPPSSSSPSSSSSSSIHKSL</sequence>